<dbReference type="GO" id="GO:0009401">
    <property type="term" value="P:phosphoenolpyruvate-dependent sugar phosphotransferase system"/>
    <property type="evidence" value="ECO:0007669"/>
    <property type="project" value="InterPro"/>
</dbReference>
<evidence type="ECO:0000313" key="12">
    <source>
        <dbReference type="Proteomes" id="UP000284109"/>
    </source>
</evidence>
<dbReference type="RefSeq" id="WP_118900690.1">
    <property type="nucleotide sequence ID" value="NZ_QOCR01000002.1"/>
</dbReference>
<feature type="transmembrane region" description="Helical" evidence="9">
    <location>
        <begin position="60"/>
        <end position="86"/>
    </location>
</feature>
<name>A0A3R6YT67_9LACO</name>
<dbReference type="InterPro" id="IPR004796">
    <property type="entry name" value="PTS_IIC_cello"/>
</dbReference>
<dbReference type="AlphaFoldDB" id="A0A3R6YT67"/>
<keyword evidence="12" id="KW-1185">Reference proteome</keyword>
<feature type="transmembrane region" description="Helical" evidence="9">
    <location>
        <begin position="386"/>
        <end position="406"/>
    </location>
</feature>
<feature type="transmembrane region" description="Helical" evidence="9">
    <location>
        <begin position="98"/>
        <end position="115"/>
    </location>
</feature>
<comment type="caution">
    <text evidence="11">The sequence shown here is derived from an EMBL/GenBank/DDBJ whole genome shotgun (WGS) entry which is preliminary data.</text>
</comment>
<dbReference type="NCBIfam" id="TIGR00410">
    <property type="entry name" value="lacE"/>
    <property type="match status" value="1"/>
</dbReference>
<feature type="transmembrane region" description="Helical" evidence="9">
    <location>
        <begin position="218"/>
        <end position="239"/>
    </location>
</feature>
<feature type="transmembrane region" description="Helical" evidence="9">
    <location>
        <begin position="311"/>
        <end position="330"/>
    </location>
</feature>
<sequence length="421" mass="46617">MINNLKNKFQKITPILNRIGQNKYLQSIMGAMMGILGPIILGSFAVLGSVYATKYHLTSLVWVCTVLSTVTIDGIALYLSFLIAKYLVSFYLKDDDGTYAGIISLMGFLILTPLGKIKTKEGLLSAIPTTWLSSQGVFSAIIIGLIIGRTYIYMKQHGWTIKMPEGVPPMVSQSFANLIPALVIGIFAALTSLLFKLTSWGSFHQMIYSIIQTPLRNIGGSLWAMILVTLLMQLLWFFGIHGTNVINPLVIPIWMALDLENLKSFQAGDAVPNIIGYTFFQIVTWGGTALGLVLLMLFIAKSKRYKELGKIAIIPSLFGITEPIIFGTPLVLNFNFAVPFITNNTIAIIISYLLTKFNIVARCVGIQAVFGLPLGFHAAVGGHMSIIILQLFIQLILSPLLWYPWFKHADRLAYQEEQTNK</sequence>
<keyword evidence="3 8" id="KW-1003">Cell membrane</keyword>
<accession>A0A3R6YT67</accession>
<protein>
    <recommendedName>
        <fullName evidence="8">Permease IIC component</fullName>
    </recommendedName>
</protein>
<dbReference type="GO" id="GO:0008982">
    <property type="term" value="F:protein-N(PI)-phosphohistidine-sugar phosphotransferase activity"/>
    <property type="evidence" value="ECO:0007669"/>
    <property type="project" value="UniProtKB-UniRule"/>
</dbReference>
<feature type="transmembrane region" description="Helical" evidence="9">
    <location>
        <begin position="136"/>
        <end position="154"/>
    </location>
</feature>
<comment type="subcellular location">
    <subcellularLocation>
        <location evidence="1">Cell membrane</location>
        <topology evidence="1">Multi-pass membrane protein</topology>
    </subcellularLocation>
</comment>
<organism evidence="11 12">
    <name type="scientific">Bombilactobacillus bombi</name>
    <dbReference type="NCBI Taxonomy" id="1303590"/>
    <lineage>
        <taxon>Bacteria</taxon>
        <taxon>Bacillati</taxon>
        <taxon>Bacillota</taxon>
        <taxon>Bacilli</taxon>
        <taxon>Lactobacillales</taxon>
        <taxon>Lactobacillaceae</taxon>
        <taxon>Bombilactobacillus</taxon>
    </lineage>
</organism>
<dbReference type="InterPro" id="IPR003352">
    <property type="entry name" value="PTS_EIIC"/>
</dbReference>
<dbReference type="Proteomes" id="UP000284109">
    <property type="component" value="Unassembled WGS sequence"/>
</dbReference>
<evidence type="ECO:0000256" key="7">
    <source>
        <dbReference type="ARBA" id="ARBA00023136"/>
    </source>
</evidence>
<evidence type="ECO:0000256" key="3">
    <source>
        <dbReference type="ARBA" id="ARBA00022475"/>
    </source>
</evidence>
<dbReference type="InterPro" id="IPR051088">
    <property type="entry name" value="PTS_Sugar-EIIC/EIIB"/>
</dbReference>
<evidence type="ECO:0000256" key="8">
    <source>
        <dbReference type="PIRNR" id="PIRNR006351"/>
    </source>
</evidence>
<evidence type="ECO:0000313" key="11">
    <source>
        <dbReference type="EMBL" id="RHW51222.1"/>
    </source>
</evidence>
<feature type="transmembrane region" description="Helical" evidence="9">
    <location>
        <begin position="174"/>
        <end position="197"/>
    </location>
</feature>
<evidence type="ECO:0000256" key="6">
    <source>
        <dbReference type="ARBA" id="ARBA00022989"/>
    </source>
</evidence>
<evidence type="ECO:0000256" key="4">
    <source>
        <dbReference type="ARBA" id="ARBA00022597"/>
    </source>
</evidence>
<dbReference type="GO" id="GO:1901264">
    <property type="term" value="P:carbohydrate derivative transport"/>
    <property type="evidence" value="ECO:0007669"/>
    <property type="project" value="TreeGrafter"/>
</dbReference>
<feature type="domain" description="PTS EIIC type-3" evidence="10">
    <location>
        <begin position="8"/>
        <end position="405"/>
    </location>
</feature>
<dbReference type="Pfam" id="PF02378">
    <property type="entry name" value="PTS_EIIC"/>
    <property type="match status" value="1"/>
</dbReference>
<evidence type="ECO:0000256" key="2">
    <source>
        <dbReference type="ARBA" id="ARBA00022448"/>
    </source>
</evidence>
<dbReference type="PANTHER" id="PTHR33989:SF4">
    <property type="entry name" value="PTS SYSTEM N,N'-DIACETYLCHITOBIOSE-SPECIFIC EIIC COMPONENT"/>
    <property type="match status" value="1"/>
</dbReference>
<feature type="transmembrane region" description="Helical" evidence="9">
    <location>
        <begin position="274"/>
        <end position="299"/>
    </location>
</feature>
<dbReference type="PANTHER" id="PTHR33989">
    <property type="match status" value="1"/>
</dbReference>
<dbReference type="OrthoDB" id="1550290at2"/>
<comment type="function">
    <text evidence="8">The phosphoenolpyruvate-dependent sugar phosphotransferase system (PTS), a major carbohydrate active -transport system, catalyzes the phosphorylation of incoming sugar substrates concomitant with their translocation across the cell membrane.</text>
</comment>
<feature type="transmembrane region" description="Helical" evidence="9">
    <location>
        <begin position="24"/>
        <end position="48"/>
    </location>
</feature>
<dbReference type="PIRSF" id="PIRSF006351">
    <property type="entry name" value="PTS_EIIC-Cellobiose"/>
    <property type="match status" value="1"/>
</dbReference>
<gene>
    <name evidence="11" type="ORF">DS831_04155</name>
</gene>
<dbReference type="EMBL" id="QOCR01000002">
    <property type="protein sequence ID" value="RHW51222.1"/>
    <property type="molecule type" value="Genomic_DNA"/>
</dbReference>
<evidence type="ECO:0000256" key="1">
    <source>
        <dbReference type="ARBA" id="ARBA00004651"/>
    </source>
</evidence>
<keyword evidence="5 9" id="KW-0812">Transmembrane</keyword>
<proteinExistence type="predicted"/>
<keyword evidence="4 8" id="KW-0762">Sugar transport</keyword>
<reference evidence="11 12" key="1">
    <citation type="submission" date="2018-07" db="EMBL/GenBank/DDBJ databases">
        <title>Genome sequences of six Lactobacillus spp. isolated from bumble bee guts.</title>
        <authorList>
            <person name="Motta E.V.S."/>
            <person name="Moran N.A."/>
        </authorList>
    </citation>
    <scope>NUCLEOTIDE SEQUENCE [LARGE SCALE GENOMIC DNA]</scope>
    <source>
        <strain evidence="11 12">BI-1.1</strain>
    </source>
</reference>
<feature type="transmembrane region" description="Helical" evidence="9">
    <location>
        <begin position="359"/>
        <end position="380"/>
    </location>
</feature>
<keyword evidence="6 9" id="KW-1133">Transmembrane helix</keyword>
<dbReference type="InterPro" id="IPR004501">
    <property type="entry name" value="PTS_EIIC_3"/>
</dbReference>
<dbReference type="GO" id="GO:0005886">
    <property type="term" value="C:plasma membrane"/>
    <property type="evidence" value="ECO:0007669"/>
    <property type="project" value="UniProtKB-SubCell"/>
</dbReference>
<evidence type="ECO:0000256" key="5">
    <source>
        <dbReference type="ARBA" id="ARBA00022692"/>
    </source>
</evidence>
<dbReference type="PROSITE" id="PS51105">
    <property type="entry name" value="PTS_EIIC_TYPE_3"/>
    <property type="match status" value="1"/>
</dbReference>
<keyword evidence="7 8" id="KW-0472">Membrane</keyword>
<evidence type="ECO:0000256" key="9">
    <source>
        <dbReference type="SAM" id="Phobius"/>
    </source>
</evidence>
<feature type="transmembrane region" description="Helical" evidence="9">
    <location>
        <begin position="336"/>
        <end position="354"/>
    </location>
</feature>
<evidence type="ECO:0000259" key="10">
    <source>
        <dbReference type="PROSITE" id="PS51105"/>
    </source>
</evidence>
<keyword evidence="2 8" id="KW-0813">Transport</keyword>